<evidence type="ECO:0000313" key="2">
    <source>
        <dbReference type="EMBL" id="UVI36273.1"/>
    </source>
</evidence>
<evidence type="ECO:0000256" key="1">
    <source>
        <dbReference type="SAM" id="MobiDB-lite"/>
    </source>
</evidence>
<organism evidence="2 3">
    <name type="scientific">Brevibacterium spongiae</name>
    <dbReference type="NCBI Taxonomy" id="2909672"/>
    <lineage>
        <taxon>Bacteria</taxon>
        <taxon>Bacillati</taxon>
        <taxon>Actinomycetota</taxon>
        <taxon>Actinomycetes</taxon>
        <taxon>Micrococcales</taxon>
        <taxon>Brevibacteriaceae</taxon>
        <taxon>Brevibacterium</taxon>
    </lineage>
</organism>
<name>A0ABY5SSZ0_9MICO</name>
<dbReference type="InterPro" id="IPR036390">
    <property type="entry name" value="WH_DNA-bd_sf"/>
</dbReference>
<dbReference type="Proteomes" id="UP001064879">
    <property type="component" value="Chromosome"/>
</dbReference>
<keyword evidence="3" id="KW-1185">Reference proteome</keyword>
<protein>
    <submittedName>
        <fullName evidence="2">MarR family winged helix-turn-helix transcriptional regulator</fullName>
    </submittedName>
</protein>
<dbReference type="Gene3D" id="1.10.10.10">
    <property type="entry name" value="Winged helix-like DNA-binding domain superfamily/Winged helix DNA-binding domain"/>
    <property type="match status" value="1"/>
</dbReference>
<feature type="region of interest" description="Disordered" evidence="1">
    <location>
        <begin position="1"/>
        <end position="25"/>
    </location>
</feature>
<dbReference type="InterPro" id="IPR036388">
    <property type="entry name" value="WH-like_DNA-bd_sf"/>
</dbReference>
<dbReference type="SUPFAM" id="SSF46785">
    <property type="entry name" value="Winged helix' DNA-binding domain"/>
    <property type="match status" value="1"/>
</dbReference>
<gene>
    <name evidence="2" type="ORF">L1F31_01000</name>
</gene>
<proteinExistence type="predicted"/>
<accession>A0ABY5SSZ0</accession>
<evidence type="ECO:0000313" key="3">
    <source>
        <dbReference type="Proteomes" id="UP001064879"/>
    </source>
</evidence>
<dbReference type="RefSeq" id="WP_265418874.1">
    <property type="nucleotide sequence ID" value="NZ_CP093443.1"/>
</dbReference>
<dbReference type="EMBL" id="CP093443">
    <property type="protein sequence ID" value="UVI36273.1"/>
    <property type="molecule type" value="Genomic_DNA"/>
</dbReference>
<reference evidence="2" key="1">
    <citation type="submission" date="2022-03" db="EMBL/GenBank/DDBJ databases">
        <title>Brevibacterium spongiae sp. nov., isolated from marine sponge.</title>
        <authorList>
            <person name="Li Z."/>
            <person name="Zhang M."/>
        </authorList>
    </citation>
    <scope>NUCLEOTIDE SEQUENCE</scope>
    <source>
        <strain evidence="2">WHS-Z9</strain>
    </source>
</reference>
<sequence length="179" mass="19852">MSGEPNPSDPAVRRIGAEGHARDTAALPPDRRMAALITHLERLRRAQTAQMELGTADLRILWMFSDGRARTLKQIAHELELEQSTVNRQINAAIVDGLLQRTREEGHPAQLISPTERGRQAFDDDVEKSLAALRLGLDAVKGDAVDFLDEFTRFVEAFDAGIRAAGELDQPEPSHKEPR</sequence>
<feature type="compositionally biased region" description="Basic and acidic residues" evidence="1">
    <location>
        <begin position="11"/>
        <end position="25"/>
    </location>
</feature>